<keyword evidence="3" id="KW-1185">Reference proteome</keyword>
<dbReference type="Gene3D" id="1.10.10.10">
    <property type="entry name" value="Winged helix-like DNA-binding domain superfamily/Winged helix DNA-binding domain"/>
    <property type="match status" value="1"/>
</dbReference>
<proteinExistence type="predicted"/>
<reference evidence="2 3" key="1">
    <citation type="journal article" date="2016" name="Genome Announc.">
        <title>First Complete Genome Sequence of a Subdivision 6 Acidobacterium Strain.</title>
        <authorList>
            <person name="Huang S."/>
            <person name="Vieira S."/>
            <person name="Bunk B."/>
            <person name="Riedel T."/>
            <person name="Sproer C."/>
            <person name="Overmann J."/>
        </authorList>
    </citation>
    <scope>NUCLEOTIDE SEQUENCE [LARGE SCALE GENOMIC DNA]</scope>
    <source>
        <strain evidence="3">DSM 100886 HEG_-6_39</strain>
    </source>
</reference>
<dbReference type="Pfam" id="PF00753">
    <property type="entry name" value="Lactamase_B"/>
    <property type="match status" value="1"/>
</dbReference>
<dbReference type="InterPro" id="IPR050662">
    <property type="entry name" value="Sec-metab_biosynth-thioest"/>
</dbReference>
<dbReference type="Gene3D" id="3.60.15.10">
    <property type="entry name" value="Ribonuclease Z/Hydroxyacylglutathione hydrolase-like"/>
    <property type="match status" value="1"/>
</dbReference>
<dbReference type="SUPFAM" id="SSF56281">
    <property type="entry name" value="Metallo-hydrolase/oxidoreductase"/>
    <property type="match status" value="1"/>
</dbReference>
<dbReference type="InterPro" id="IPR036866">
    <property type="entry name" value="RibonucZ/Hydroxyglut_hydro"/>
</dbReference>
<gene>
    <name evidence="2" type="ORF">LuPra_06006</name>
</gene>
<evidence type="ECO:0000313" key="3">
    <source>
        <dbReference type="Proteomes" id="UP000076079"/>
    </source>
</evidence>
<dbReference type="InterPro" id="IPR036388">
    <property type="entry name" value="WH-like_DNA-bd_sf"/>
</dbReference>
<accession>A0A143PY05</accession>
<dbReference type="Pfam" id="PF17778">
    <property type="entry name" value="WHD_BLACT"/>
    <property type="match status" value="1"/>
</dbReference>
<dbReference type="PANTHER" id="PTHR23131:SF0">
    <property type="entry name" value="ENDORIBONUCLEASE LACTB2"/>
    <property type="match status" value="1"/>
</dbReference>
<dbReference type="InterPro" id="IPR041516">
    <property type="entry name" value="LACTB2_WH"/>
</dbReference>
<dbReference type="Proteomes" id="UP000076079">
    <property type="component" value="Chromosome"/>
</dbReference>
<dbReference type="STRING" id="1855912.LuPra_06006"/>
<dbReference type="SMART" id="SM00849">
    <property type="entry name" value="Lactamase_B"/>
    <property type="match status" value="1"/>
</dbReference>
<dbReference type="AlphaFoldDB" id="A0A143PY05"/>
<dbReference type="InterPro" id="IPR001279">
    <property type="entry name" value="Metallo-B-lactamas"/>
</dbReference>
<organism evidence="2 3">
    <name type="scientific">Luteitalea pratensis</name>
    <dbReference type="NCBI Taxonomy" id="1855912"/>
    <lineage>
        <taxon>Bacteria</taxon>
        <taxon>Pseudomonadati</taxon>
        <taxon>Acidobacteriota</taxon>
        <taxon>Vicinamibacteria</taxon>
        <taxon>Vicinamibacterales</taxon>
        <taxon>Vicinamibacteraceae</taxon>
        <taxon>Luteitalea</taxon>
    </lineage>
</organism>
<name>A0A143PY05_LUTPR</name>
<dbReference type="OrthoDB" id="9802248at2"/>
<evidence type="ECO:0000259" key="1">
    <source>
        <dbReference type="SMART" id="SM00849"/>
    </source>
</evidence>
<protein>
    <submittedName>
        <fullName evidence="2">Hydroxyacylglutathione hydrolase</fullName>
    </submittedName>
</protein>
<feature type="domain" description="Metallo-beta-lactamase" evidence="1">
    <location>
        <begin position="18"/>
        <end position="182"/>
    </location>
</feature>
<dbReference type="KEGG" id="abac:LuPra_06006"/>
<evidence type="ECO:0000313" key="2">
    <source>
        <dbReference type="EMBL" id="AMY12724.1"/>
    </source>
</evidence>
<sequence length="266" mass="28582">MRYTRLTAAHDSAYSRGSVHAYLLHGEVPTLVDAPTSDAAFLDELEAALNAAGDGPLAQVIVTHAHPDHIDGAVAVHARWPATVFRKRAPLPQEDGIDWQVIEKEPMLAAGDSELWVLHTPGHAPDHSCLFDVHGGTLIGGDLAINGSTVAIPADYGGSLREYLQSLRAVLELQPRVILPSHGDPILQPASLLRGYLSHRLAREQQVLECLAAGIDTADAIVDRLYAATADALKPAARQNVIAHLRKLAEDGRVESAGEAWRLRST</sequence>
<keyword evidence="2" id="KW-0378">Hydrolase</keyword>
<dbReference type="EMBL" id="CP015136">
    <property type="protein sequence ID" value="AMY12724.1"/>
    <property type="molecule type" value="Genomic_DNA"/>
</dbReference>
<reference evidence="3" key="2">
    <citation type="submission" date="2016-04" db="EMBL/GenBank/DDBJ databases">
        <title>First Complete Genome Sequence of a Subdivision 6 Acidobacterium.</title>
        <authorList>
            <person name="Huang S."/>
            <person name="Vieira S."/>
            <person name="Bunk B."/>
            <person name="Riedel T."/>
            <person name="Sproeer C."/>
            <person name="Overmann J."/>
        </authorList>
    </citation>
    <scope>NUCLEOTIDE SEQUENCE [LARGE SCALE GENOMIC DNA]</scope>
    <source>
        <strain evidence="3">DSM 100886 HEG_-6_39</strain>
    </source>
</reference>
<dbReference type="RefSeq" id="WP_157899854.1">
    <property type="nucleotide sequence ID" value="NZ_CP015136.1"/>
</dbReference>
<dbReference type="PANTHER" id="PTHR23131">
    <property type="entry name" value="ENDORIBONUCLEASE LACTB2"/>
    <property type="match status" value="1"/>
</dbReference>
<dbReference type="GO" id="GO:0016787">
    <property type="term" value="F:hydrolase activity"/>
    <property type="evidence" value="ECO:0007669"/>
    <property type="project" value="UniProtKB-KW"/>
</dbReference>